<name>A0A8J2PFJ4_9HEXA</name>
<reference evidence="1" key="1">
    <citation type="submission" date="2021-06" db="EMBL/GenBank/DDBJ databases">
        <authorList>
            <person name="Hodson N. C."/>
            <person name="Mongue J. A."/>
            <person name="Jaron S. K."/>
        </authorList>
    </citation>
    <scope>NUCLEOTIDE SEQUENCE</scope>
</reference>
<gene>
    <name evidence="1" type="ORF">AFUS01_LOCUS23672</name>
</gene>
<organism evidence="1 2">
    <name type="scientific">Allacma fusca</name>
    <dbReference type="NCBI Taxonomy" id="39272"/>
    <lineage>
        <taxon>Eukaryota</taxon>
        <taxon>Metazoa</taxon>
        <taxon>Ecdysozoa</taxon>
        <taxon>Arthropoda</taxon>
        <taxon>Hexapoda</taxon>
        <taxon>Collembola</taxon>
        <taxon>Symphypleona</taxon>
        <taxon>Sminthuridae</taxon>
        <taxon>Allacma</taxon>
    </lineage>
</organism>
<dbReference type="EMBL" id="CAJVCH010287387">
    <property type="protein sequence ID" value="CAG7785020.1"/>
    <property type="molecule type" value="Genomic_DNA"/>
</dbReference>
<dbReference type="Proteomes" id="UP000708208">
    <property type="component" value="Unassembled WGS sequence"/>
</dbReference>
<comment type="caution">
    <text evidence="1">The sequence shown here is derived from an EMBL/GenBank/DDBJ whole genome shotgun (WGS) entry which is preliminary data.</text>
</comment>
<dbReference type="AlphaFoldDB" id="A0A8J2PFJ4"/>
<accession>A0A8J2PFJ4</accession>
<evidence type="ECO:0000313" key="1">
    <source>
        <dbReference type="EMBL" id="CAG7785020.1"/>
    </source>
</evidence>
<protein>
    <submittedName>
        <fullName evidence="1">Uncharacterized protein</fullName>
    </submittedName>
</protein>
<sequence length="76" mass="9003">MLKFATGEQQCSRKYRAHVVSCTLALLRAERTRSLALPIILNPQFILIHCCEKWNKNFVLRKDFKSRFLYSDISRK</sequence>
<evidence type="ECO:0000313" key="2">
    <source>
        <dbReference type="Proteomes" id="UP000708208"/>
    </source>
</evidence>
<proteinExistence type="predicted"/>
<keyword evidence="2" id="KW-1185">Reference proteome</keyword>